<dbReference type="Proteomes" id="UP000323161">
    <property type="component" value="Unassembled WGS sequence"/>
</dbReference>
<feature type="chain" id="PRO_5022725819" description="Big-1 domain-containing protein" evidence="2">
    <location>
        <begin position="23"/>
        <end position="666"/>
    </location>
</feature>
<feature type="region of interest" description="Disordered" evidence="1">
    <location>
        <begin position="27"/>
        <end position="71"/>
    </location>
</feature>
<dbReference type="PROSITE" id="PS51257">
    <property type="entry name" value="PROKAR_LIPOPROTEIN"/>
    <property type="match status" value="1"/>
</dbReference>
<comment type="caution">
    <text evidence="3">The sequence shown here is derived from an EMBL/GenBank/DDBJ whole genome shotgun (WGS) entry which is preliminary data.</text>
</comment>
<accession>A0A5B0VB74</accession>
<dbReference type="EMBL" id="VTUU01000009">
    <property type="protein sequence ID" value="KAA1171648.1"/>
    <property type="molecule type" value="Genomic_DNA"/>
</dbReference>
<dbReference type="Gene3D" id="2.60.40.10">
    <property type="entry name" value="Immunoglobulins"/>
    <property type="match status" value="1"/>
</dbReference>
<dbReference type="RefSeq" id="WP_149601262.1">
    <property type="nucleotide sequence ID" value="NZ_VTUU01000009.1"/>
</dbReference>
<dbReference type="InterPro" id="IPR008964">
    <property type="entry name" value="Invasin/intimin_cell_adhesion"/>
</dbReference>
<feature type="compositionally biased region" description="Low complexity" evidence="1">
    <location>
        <begin position="34"/>
        <end position="67"/>
    </location>
</feature>
<keyword evidence="2" id="KW-0732">Signal</keyword>
<organism evidence="3 4">
    <name type="scientific">Marinobacter salinexigens</name>
    <dbReference type="NCBI Taxonomy" id="2919747"/>
    <lineage>
        <taxon>Bacteria</taxon>
        <taxon>Pseudomonadati</taxon>
        <taxon>Pseudomonadota</taxon>
        <taxon>Gammaproteobacteria</taxon>
        <taxon>Pseudomonadales</taxon>
        <taxon>Marinobacteraceae</taxon>
        <taxon>Marinobacter</taxon>
    </lineage>
</organism>
<evidence type="ECO:0000256" key="1">
    <source>
        <dbReference type="SAM" id="MobiDB-lite"/>
    </source>
</evidence>
<sequence length="666" mass="69826">MSGKFLARTTVLSLALVLAACGGDENSTPIINVGSGTSTPTNTSDTPDSAETDTGADTGTDTGGDTDTGTDESQVVALLGTGQGNTFTEGQLFVTPPSIESDEAYSFELTIADPDTNEALLRSGQSVSFVSPCIDAGIASISGPTSPESGIMKLEYTSSGCYGEDRIHAFLGDSSTPAASGTIAIEEPETLQLALADYDPSTGSITQVDAIQASSTEIANHGQARLTVGIVDINNGNALQNGMSFTVNFESFCADGENLSGFSSTSVTTTTGIAETIFTAGNCSQNPQVITATLAGEEGTVSPASVSITVDETQAFQLVAALPEPMSIAPSFLSGEDRETVSTVSFTLEDQNGDPLAFEEVTFTIDSAGTAEFVEQGTGAIVNETTATTDTNGVASVRVRAKEGVDHEEFRIIASYDSLTTYTMPIVVNSKLPYEPRFSLSTDNFAPNTWNINGVQSNLTLFVADVNGNRVRGNTYVNFQIDPSQNHGSIDPDCVVVDGRCNIIWESLNTNEPYATIIASTHGRISETEIGTIETSITLLMSTNENVFLELTRTGAPSAAGTEFCATAWVQLPGQGATRYTPPVGTEISFNVETGEFYEGAVESEMIASMGELVLDSDGYEVCTTVKPEVDDTVVPNTYTIDLSATVQTPANGASETQLLSESWTD</sequence>
<dbReference type="InterPro" id="IPR013783">
    <property type="entry name" value="Ig-like_fold"/>
</dbReference>
<dbReference type="AlphaFoldDB" id="A0A5B0VB74"/>
<feature type="signal peptide" evidence="2">
    <location>
        <begin position="1"/>
        <end position="22"/>
    </location>
</feature>
<name>A0A5B0VB74_9GAMM</name>
<evidence type="ECO:0008006" key="5">
    <source>
        <dbReference type="Google" id="ProtNLM"/>
    </source>
</evidence>
<evidence type="ECO:0000313" key="4">
    <source>
        <dbReference type="Proteomes" id="UP000323161"/>
    </source>
</evidence>
<reference evidence="3 4" key="1">
    <citation type="submission" date="2019-08" db="EMBL/GenBank/DDBJ databases">
        <title>Marinobacter ZYF650 sp. nov., a marine bacterium isolated from seawater of the Mariana trench.</title>
        <authorList>
            <person name="Ahmad W."/>
        </authorList>
    </citation>
    <scope>NUCLEOTIDE SEQUENCE [LARGE SCALE GENOMIC DNA]</scope>
    <source>
        <strain evidence="3 4">ZYF650</strain>
    </source>
</reference>
<keyword evidence="4" id="KW-1185">Reference proteome</keyword>
<evidence type="ECO:0000313" key="3">
    <source>
        <dbReference type="EMBL" id="KAA1171648.1"/>
    </source>
</evidence>
<protein>
    <recommendedName>
        <fullName evidence="5">Big-1 domain-containing protein</fullName>
    </recommendedName>
</protein>
<proteinExistence type="predicted"/>
<gene>
    <name evidence="3" type="ORF">FWJ25_15970</name>
</gene>
<evidence type="ECO:0000256" key="2">
    <source>
        <dbReference type="SAM" id="SignalP"/>
    </source>
</evidence>
<dbReference type="SUPFAM" id="SSF49373">
    <property type="entry name" value="Invasin/intimin cell-adhesion fragments"/>
    <property type="match status" value="1"/>
</dbReference>